<dbReference type="Proteomes" id="UP001062846">
    <property type="component" value="Chromosome 13"/>
</dbReference>
<sequence>MSFLLVLSQVSVAEGRDYCEGYNENDRLTIAVPGKASFKTFVHKTSHLENPNQNKNYSGFCIDVFEAPLKRLDCDLPFT</sequence>
<evidence type="ECO:0000313" key="2">
    <source>
        <dbReference type="Proteomes" id="UP001062846"/>
    </source>
</evidence>
<name>A0ACC0LB91_RHOML</name>
<keyword evidence="2" id="KW-1185">Reference proteome</keyword>
<evidence type="ECO:0000313" key="1">
    <source>
        <dbReference type="EMBL" id="KAI8525617.1"/>
    </source>
</evidence>
<organism evidence="1 2">
    <name type="scientific">Rhododendron molle</name>
    <name type="common">Chinese azalea</name>
    <name type="synonym">Azalea mollis</name>
    <dbReference type="NCBI Taxonomy" id="49168"/>
    <lineage>
        <taxon>Eukaryota</taxon>
        <taxon>Viridiplantae</taxon>
        <taxon>Streptophyta</taxon>
        <taxon>Embryophyta</taxon>
        <taxon>Tracheophyta</taxon>
        <taxon>Spermatophyta</taxon>
        <taxon>Magnoliopsida</taxon>
        <taxon>eudicotyledons</taxon>
        <taxon>Gunneridae</taxon>
        <taxon>Pentapetalae</taxon>
        <taxon>asterids</taxon>
        <taxon>Ericales</taxon>
        <taxon>Ericaceae</taxon>
        <taxon>Ericoideae</taxon>
        <taxon>Rhodoreae</taxon>
        <taxon>Rhododendron</taxon>
    </lineage>
</organism>
<dbReference type="EMBL" id="CM046400">
    <property type="protein sequence ID" value="KAI8525617.1"/>
    <property type="molecule type" value="Genomic_DNA"/>
</dbReference>
<comment type="caution">
    <text evidence="1">The sequence shown here is derived from an EMBL/GenBank/DDBJ whole genome shotgun (WGS) entry which is preliminary data.</text>
</comment>
<protein>
    <submittedName>
        <fullName evidence="1">Uncharacterized protein</fullName>
    </submittedName>
</protein>
<gene>
    <name evidence="1" type="ORF">RHMOL_Rhmol13G0244000</name>
</gene>
<accession>A0ACC0LB91</accession>
<reference evidence="1" key="1">
    <citation type="submission" date="2022-02" db="EMBL/GenBank/DDBJ databases">
        <title>Plant Genome Project.</title>
        <authorList>
            <person name="Zhang R.-G."/>
        </authorList>
    </citation>
    <scope>NUCLEOTIDE SEQUENCE</scope>
    <source>
        <strain evidence="1">AT1</strain>
    </source>
</reference>
<proteinExistence type="predicted"/>